<feature type="chain" id="PRO_5005217348" description="Peptidase M23" evidence="2">
    <location>
        <begin position="21"/>
        <end position="55"/>
    </location>
</feature>
<evidence type="ECO:0000256" key="2">
    <source>
        <dbReference type="SAM" id="SignalP"/>
    </source>
</evidence>
<name>A0A0H5D720_9RHOB</name>
<organism evidence="3 4">
    <name type="scientific">Phaeobacter italicus</name>
    <dbReference type="NCBI Taxonomy" id="481446"/>
    <lineage>
        <taxon>Bacteria</taxon>
        <taxon>Pseudomonadati</taxon>
        <taxon>Pseudomonadota</taxon>
        <taxon>Alphaproteobacteria</taxon>
        <taxon>Rhodobacterales</taxon>
        <taxon>Roseobacteraceae</taxon>
        <taxon>Phaeobacter</taxon>
    </lineage>
</organism>
<accession>A0A0H5D720</accession>
<keyword evidence="1" id="KW-1133">Transmembrane helix</keyword>
<feature type="transmembrane region" description="Helical" evidence="1">
    <location>
        <begin position="30"/>
        <end position="52"/>
    </location>
</feature>
<keyword evidence="1" id="KW-0472">Membrane</keyword>
<gene>
    <name evidence="3" type="ORF">NIT7321_03381</name>
</gene>
<evidence type="ECO:0000313" key="3">
    <source>
        <dbReference type="EMBL" id="CRL12503.1"/>
    </source>
</evidence>
<keyword evidence="1" id="KW-0812">Transmembrane</keyword>
<reference evidence="4" key="1">
    <citation type="submission" date="2015-05" db="EMBL/GenBank/DDBJ databases">
        <authorList>
            <person name="Rodrigo-Torres Lidia"/>
            <person name="Arahal R.David."/>
        </authorList>
    </citation>
    <scope>NUCLEOTIDE SEQUENCE [LARGE SCALE GENOMIC DNA]</scope>
    <source>
        <strain evidence="4">CECT 7321</strain>
    </source>
</reference>
<feature type="signal peptide" evidence="2">
    <location>
        <begin position="1"/>
        <end position="20"/>
    </location>
</feature>
<dbReference type="STRING" id="481446.NIT7645_03311"/>
<dbReference type="RefSeq" id="WP_165589945.1">
    <property type="nucleotide sequence ID" value="NZ_CVRL01000041.1"/>
</dbReference>
<keyword evidence="2" id="KW-0732">Signal</keyword>
<dbReference type="Proteomes" id="UP000043764">
    <property type="component" value="Unassembled WGS sequence"/>
</dbReference>
<proteinExistence type="predicted"/>
<sequence length="55" mass="5789">MTLHPAFLLPLLLVSGPAFAHGGAHLHPHGADTWLIAALVATVVVGSASLLWRRK</sequence>
<dbReference type="AlphaFoldDB" id="A0A0H5D720"/>
<keyword evidence="4" id="KW-1185">Reference proteome</keyword>
<protein>
    <recommendedName>
        <fullName evidence="5">Peptidase M23</fullName>
    </recommendedName>
</protein>
<evidence type="ECO:0000313" key="4">
    <source>
        <dbReference type="Proteomes" id="UP000043764"/>
    </source>
</evidence>
<evidence type="ECO:0008006" key="5">
    <source>
        <dbReference type="Google" id="ProtNLM"/>
    </source>
</evidence>
<dbReference type="EMBL" id="CVRL01000041">
    <property type="protein sequence ID" value="CRL12503.1"/>
    <property type="molecule type" value="Genomic_DNA"/>
</dbReference>
<evidence type="ECO:0000256" key="1">
    <source>
        <dbReference type="SAM" id="Phobius"/>
    </source>
</evidence>